<gene>
    <name evidence="3" type="ORF">CWATWH0003_3086</name>
</gene>
<proteinExistence type="predicted"/>
<name>G5J6I5_CROWT</name>
<comment type="caution">
    <text evidence="3">The sequence shown here is derived from an EMBL/GenBank/DDBJ whole genome shotgun (WGS) entry which is preliminary data.</text>
</comment>
<sequence>MTLPFLYKSQIYTIPTPKSSKILMNALAKLKPHVVHGSLTLSTLDFRLPEICQALNLPLIATFHPPFDSKLRNFKSSTQFLTYQLYAPFLAHYDKVIVFSRLQQELLMKLGVHKDKLAIIPNGVDTVKYSPGVSCLKSQIKAKRLFVYVGRIATEKNVEALLKAWKQLDMGEQSKLLIVGDGPLKPSLEDFYGREHNIYWLGFVADEQKRIDILRAADVFILPSLVEGLSLSLLEAMACGVACIATDAGADGEVLEDGAGVVLDTQGVTTQLKTLLPLFRDHNEITQLLGQKARQRVLDKYSLTSNISQVEKLYQEVLERKNISIMSHL</sequence>
<dbReference type="Proteomes" id="UP000003477">
    <property type="component" value="Unassembled WGS sequence"/>
</dbReference>
<feature type="domain" description="Glycosyltransferase subfamily 4-like N-terminal" evidence="2">
    <location>
        <begin position="19"/>
        <end position="126"/>
    </location>
</feature>
<dbReference type="EMBL" id="AESD01000456">
    <property type="protein sequence ID" value="EHJ12200.1"/>
    <property type="molecule type" value="Genomic_DNA"/>
</dbReference>
<dbReference type="InterPro" id="IPR050194">
    <property type="entry name" value="Glycosyltransferase_grp1"/>
</dbReference>
<dbReference type="CDD" id="cd03801">
    <property type="entry name" value="GT4_PimA-like"/>
    <property type="match status" value="1"/>
</dbReference>
<dbReference type="GO" id="GO:0016757">
    <property type="term" value="F:glycosyltransferase activity"/>
    <property type="evidence" value="ECO:0007669"/>
    <property type="project" value="InterPro"/>
</dbReference>
<dbReference type="AlphaFoldDB" id="G5J6I5"/>
<dbReference type="SUPFAM" id="SSF53756">
    <property type="entry name" value="UDP-Glycosyltransferase/glycogen phosphorylase"/>
    <property type="match status" value="1"/>
</dbReference>
<dbReference type="PATRIC" id="fig|423471.3.peg.2901"/>
<dbReference type="Pfam" id="PF13439">
    <property type="entry name" value="Glyco_transf_4"/>
    <property type="match status" value="1"/>
</dbReference>
<evidence type="ECO:0000313" key="4">
    <source>
        <dbReference type="Proteomes" id="UP000003477"/>
    </source>
</evidence>
<accession>G5J6I5</accession>
<feature type="domain" description="Glycosyl transferase family 1" evidence="1">
    <location>
        <begin position="141"/>
        <end position="295"/>
    </location>
</feature>
<dbReference type="Pfam" id="PF00534">
    <property type="entry name" value="Glycos_transf_1"/>
    <property type="match status" value="1"/>
</dbReference>
<dbReference type="PANTHER" id="PTHR45947">
    <property type="entry name" value="SULFOQUINOVOSYL TRANSFERASE SQD2"/>
    <property type="match status" value="1"/>
</dbReference>
<dbReference type="PANTHER" id="PTHR45947:SF11">
    <property type="entry name" value="SLR1508 PROTEIN"/>
    <property type="match status" value="1"/>
</dbReference>
<protein>
    <submittedName>
        <fullName evidence="3">Glycosyl transferase, group 1</fullName>
    </submittedName>
</protein>
<reference evidence="3 4" key="1">
    <citation type="journal article" date="2011" name="Front. Microbiol.">
        <title>Two Strains of Crocosphaera watsonii with Highly Conserved Genomes are Distinguished by Strain-Specific Features.</title>
        <authorList>
            <person name="Bench S.R."/>
            <person name="Ilikchyan I.N."/>
            <person name="Tripp H.J."/>
            <person name="Zehr J.P."/>
        </authorList>
    </citation>
    <scope>NUCLEOTIDE SEQUENCE [LARGE SCALE GENOMIC DNA]</scope>
    <source>
        <strain evidence="3 4">WH 0003</strain>
    </source>
</reference>
<dbReference type="InterPro" id="IPR028098">
    <property type="entry name" value="Glyco_trans_4-like_N"/>
</dbReference>
<organism evidence="3 4">
    <name type="scientific">Crocosphaera watsonii WH 0003</name>
    <dbReference type="NCBI Taxonomy" id="423471"/>
    <lineage>
        <taxon>Bacteria</taxon>
        <taxon>Bacillati</taxon>
        <taxon>Cyanobacteriota</taxon>
        <taxon>Cyanophyceae</taxon>
        <taxon>Oscillatoriophycideae</taxon>
        <taxon>Chroococcales</taxon>
        <taxon>Aphanothecaceae</taxon>
        <taxon>Crocosphaera</taxon>
    </lineage>
</organism>
<dbReference type="Gene3D" id="3.40.50.2000">
    <property type="entry name" value="Glycogen Phosphorylase B"/>
    <property type="match status" value="2"/>
</dbReference>
<evidence type="ECO:0000313" key="3">
    <source>
        <dbReference type="EMBL" id="EHJ12200.1"/>
    </source>
</evidence>
<evidence type="ECO:0000259" key="1">
    <source>
        <dbReference type="Pfam" id="PF00534"/>
    </source>
</evidence>
<keyword evidence="3" id="KW-0808">Transferase</keyword>
<dbReference type="InterPro" id="IPR001296">
    <property type="entry name" value="Glyco_trans_1"/>
</dbReference>
<evidence type="ECO:0000259" key="2">
    <source>
        <dbReference type="Pfam" id="PF13439"/>
    </source>
</evidence>